<dbReference type="SUPFAM" id="SSF53706">
    <property type="entry name" value="Formate dehydrogenase/DMSO reductase, domains 1-3"/>
    <property type="match status" value="1"/>
</dbReference>
<evidence type="ECO:0000256" key="4">
    <source>
        <dbReference type="ARBA" id="ARBA00010312"/>
    </source>
</evidence>
<evidence type="ECO:0000256" key="5">
    <source>
        <dbReference type="ARBA" id="ARBA00022448"/>
    </source>
</evidence>
<dbReference type="InterPro" id="IPR028189">
    <property type="entry name" value="Nitr_red_alph_N"/>
</dbReference>
<keyword evidence="13" id="KW-0534">Nitrate assimilation</keyword>
<evidence type="ECO:0000256" key="12">
    <source>
        <dbReference type="ARBA" id="ARBA00023014"/>
    </source>
</evidence>
<evidence type="ECO:0000313" key="17">
    <source>
        <dbReference type="Proteomes" id="UP001215503"/>
    </source>
</evidence>
<evidence type="ECO:0000256" key="2">
    <source>
        <dbReference type="ARBA" id="ARBA00001966"/>
    </source>
</evidence>
<dbReference type="SUPFAM" id="SSF50692">
    <property type="entry name" value="ADC-like"/>
    <property type="match status" value="1"/>
</dbReference>
<evidence type="ECO:0000256" key="7">
    <source>
        <dbReference type="ARBA" id="ARBA00022505"/>
    </source>
</evidence>
<dbReference type="PANTHER" id="PTHR43105:SF2">
    <property type="entry name" value="RESPIRATORY NITRATE REDUCTASE 2 ALPHA CHAIN"/>
    <property type="match status" value="1"/>
</dbReference>
<feature type="compositionally biased region" description="Low complexity" evidence="14">
    <location>
        <begin position="1237"/>
        <end position="1257"/>
    </location>
</feature>
<comment type="cofactor">
    <cofactor evidence="1">
        <name>Mo-bis(molybdopterin guanine dinucleotide)</name>
        <dbReference type="ChEBI" id="CHEBI:60539"/>
    </cofactor>
</comment>
<dbReference type="Pfam" id="PF14710">
    <property type="entry name" value="Nitr_red_alph_N"/>
    <property type="match status" value="1"/>
</dbReference>
<comment type="caution">
    <text evidence="16">The sequence shown here is derived from an EMBL/GenBank/DDBJ whole genome shotgun (WGS) entry which is preliminary data.</text>
</comment>
<reference evidence="16 17" key="1">
    <citation type="submission" date="2023-03" db="EMBL/GenBank/DDBJ databases">
        <title>Fodinicurvata sp. CAU 1616 isolated from sea sendiment.</title>
        <authorList>
            <person name="Kim W."/>
        </authorList>
    </citation>
    <scope>NUCLEOTIDE SEQUENCE [LARGE SCALE GENOMIC DNA]</scope>
    <source>
        <strain evidence="16 17">CAU 1616</strain>
    </source>
</reference>
<dbReference type="PROSITE" id="PS51669">
    <property type="entry name" value="4FE4S_MOW_BIS_MGD"/>
    <property type="match status" value="1"/>
</dbReference>
<evidence type="ECO:0000256" key="10">
    <source>
        <dbReference type="ARBA" id="ARBA00023002"/>
    </source>
</evidence>
<dbReference type="EMBL" id="JARHUD010000002">
    <property type="protein sequence ID" value="MDF2095077.1"/>
    <property type="molecule type" value="Genomic_DNA"/>
</dbReference>
<keyword evidence="5" id="KW-0813">Transport</keyword>
<evidence type="ECO:0000256" key="8">
    <source>
        <dbReference type="ARBA" id="ARBA00022723"/>
    </source>
</evidence>
<dbReference type="Gene3D" id="3.40.50.12440">
    <property type="match status" value="1"/>
</dbReference>
<comment type="similarity">
    <text evidence="4">Belongs to the prokaryotic molybdopterin-containing oxidoreductase family.</text>
</comment>
<dbReference type="NCBIfam" id="TIGR01580">
    <property type="entry name" value="narG"/>
    <property type="match status" value="1"/>
</dbReference>
<dbReference type="Gene3D" id="4.10.1200.10">
    <property type="entry name" value="nitrate reductase tail"/>
    <property type="match status" value="1"/>
</dbReference>
<evidence type="ECO:0000259" key="15">
    <source>
        <dbReference type="PROSITE" id="PS51669"/>
    </source>
</evidence>
<organism evidence="16 17">
    <name type="scientific">Aquibaculum arenosum</name>
    <dbReference type="NCBI Taxonomy" id="3032591"/>
    <lineage>
        <taxon>Bacteria</taxon>
        <taxon>Pseudomonadati</taxon>
        <taxon>Pseudomonadota</taxon>
        <taxon>Alphaproteobacteria</taxon>
        <taxon>Rhodospirillales</taxon>
        <taxon>Rhodovibrionaceae</taxon>
        <taxon>Aquibaculum</taxon>
    </lineage>
</organism>
<evidence type="ECO:0000256" key="14">
    <source>
        <dbReference type="SAM" id="MobiDB-lite"/>
    </source>
</evidence>
<evidence type="ECO:0000256" key="11">
    <source>
        <dbReference type="ARBA" id="ARBA00023004"/>
    </source>
</evidence>
<keyword evidence="10" id="KW-0560">Oxidoreductase</keyword>
<dbReference type="PROSITE" id="PS00490">
    <property type="entry name" value="MOLYBDOPTERIN_PROK_2"/>
    <property type="match status" value="1"/>
</dbReference>
<proteinExistence type="inferred from homology"/>
<accession>A0ABT5YJI1</accession>
<keyword evidence="12" id="KW-0411">Iron-sulfur</keyword>
<dbReference type="InterPro" id="IPR006657">
    <property type="entry name" value="MoPterin_dinucl-bd_dom"/>
</dbReference>
<evidence type="ECO:0000256" key="1">
    <source>
        <dbReference type="ARBA" id="ARBA00001942"/>
    </source>
</evidence>
<keyword evidence="11" id="KW-0408">Iron</keyword>
<sequence>MSHFLDRLNFFRKTVGDFSEGHGIVTNEDRGWEESYRRRWQHDKTVRSTHGVNCTGSCSWKIYVKGGIVTWETQQTDYPRTRPDMPNHEPRGCSRGASYSWYLYSGNRLKYPMVRKRLIQLWREARAVQTPVAAWASIVEDQEKRERYTRVRGQGGFVRADWAEVEEIVAAANAYTIRRYGPDRVAGFSPIPAMSMISYAAGTRYLSLLGGTCLSFYDWYCDLPPSSPQTWGEQTDVPESADWYNAGFLLIWGSNVPQTRTPDAHFYTEARYKGAKSVVITPDYSEASKFADLWISPKQGTDAALGLAMGHVILREFHLDKHSDYFQDYCRRYSDMPFLVRLVEQDGRWVPERQLRASDFADGLGETNNPEWKTLAVDERSGEIVVPNGSIGFRWGEQGRWNLEERASGRDEVRLRLSLLDARDDVLPVAFPYFGGTPHEHFQHSEHPDVLERNVPIRELDLPEGPVKVATVFDLFCANYGLDRGLGGAHVAKSFDEDVPYTPAWQEKITGVPRAQVIATAREFAQNADKTEGRSMVILGAGLNHWYHMDMIYRSIINLLVMCGCVGQSGGGWAHYVGQEKLRPQTGWLPLAFALDWGRPPRQMNSTSFWYAHSDQWRYETLPVASILSPTAPKGDWDASLIDFNARSERMGWLPSAPQLRTNPLEVVKAAEKAGKDPKDYAVEEMKAGRLEFSCQDPDAPENWPRNLFVWRSNLLGSSGKGHEYFLKHLLGTTHGVQGKDLGETGGQKPKEVVWHEQAPEGKLDLLVTLDFRMSTTCLYSDIVLPTATWYEKNDLNTSDMHPFIHPLSGAVDPVWESRSDWEIYKGIARAFSAVAPEVLGKEKDLVLTPIQHDSPGELAQALEVKDWKKGEIDALPGKTMPAMVVVERDYPNVYKRFTALGPLMGEIGNGGKGMAWKTGEEVEYLARLNGAVTEEGPTKGMPRIETDIHAAEVILTLAPETNGEVAVKAWESLGKFTGRNHRHLAVHKEDEKIRFRDVQAQPRKIISSPIWSGLESEKVSYNAGYTNVHELIPWRTLTGRQQLYQDHLWMRAFGEALCVYKPPIDTRTVAPVIDKKGNGNPQVVLNFITPHQKWGIHSTYTDNLLMLTLSRGGPIVWISEDDAKAAGIEDNDWIEAYNANGALVARAVVSQRVKPGLVLMYHAQEKIVNVPGSEITGTRGGIHNSVTRTVTKPTHMIGGYAQLSYGFNYYGTVGANRDEFVIVRKMSKVDWLDRPAATSDATSSQTATGSAKEAAE</sequence>
<evidence type="ECO:0000256" key="3">
    <source>
        <dbReference type="ARBA" id="ARBA00004196"/>
    </source>
</evidence>
<keyword evidence="8" id="KW-0479">Metal-binding</keyword>
<dbReference type="CDD" id="cd02750">
    <property type="entry name" value="MopB_Nitrate-R-NarG-like"/>
    <property type="match status" value="1"/>
</dbReference>
<dbReference type="Pfam" id="PF00384">
    <property type="entry name" value="Molybdopterin"/>
    <property type="match status" value="1"/>
</dbReference>
<dbReference type="PANTHER" id="PTHR43105">
    <property type="entry name" value="RESPIRATORY NITRATE REDUCTASE"/>
    <property type="match status" value="1"/>
</dbReference>
<evidence type="ECO:0000256" key="9">
    <source>
        <dbReference type="ARBA" id="ARBA00022982"/>
    </source>
</evidence>
<evidence type="ECO:0000313" key="16">
    <source>
        <dbReference type="EMBL" id="MDF2095077.1"/>
    </source>
</evidence>
<name>A0ABT5YJI1_9PROT</name>
<dbReference type="Proteomes" id="UP001215503">
    <property type="component" value="Unassembled WGS sequence"/>
</dbReference>
<dbReference type="SMART" id="SM00926">
    <property type="entry name" value="Molybdop_Fe4S4"/>
    <property type="match status" value="1"/>
</dbReference>
<comment type="subcellular location">
    <subcellularLocation>
        <location evidence="3">Cell envelope</location>
    </subcellularLocation>
</comment>
<dbReference type="CDD" id="cd02776">
    <property type="entry name" value="MopB_CT_Nitrate-R-NarG-like"/>
    <property type="match status" value="1"/>
</dbReference>
<dbReference type="InterPro" id="IPR050123">
    <property type="entry name" value="Prok_molybdopt-oxidoreductase"/>
</dbReference>
<evidence type="ECO:0000256" key="13">
    <source>
        <dbReference type="ARBA" id="ARBA00023063"/>
    </source>
</evidence>
<comment type="cofactor">
    <cofactor evidence="2">
        <name>[4Fe-4S] cluster</name>
        <dbReference type="ChEBI" id="CHEBI:49883"/>
    </cofactor>
</comment>
<feature type="domain" description="4Fe-4S Mo/W bis-MGD-type" evidence="15">
    <location>
        <begin position="43"/>
        <end position="107"/>
    </location>
</feature>
<feature type="region of interest" description="Disordered" evidence="14">
    <location>
        <begin position="1235"/>
        <end position="1257"/>
    </location>
</feature>
<dbReference type="InterPro" id="IPR006468">
    <property type="entry name" value="NarG"/>
</dbReference>
<dbReference type="Pfam" id="PF01568">
    <property type="entry name" value="Molydop_binding"/>
    <property type="match status" value="1"/>
</dbReference>
<keyword evidence="7" id="KW-0500">Molybdenum</keyword>
<keyword evidence="17" id="KW-1185">Reference proteome</keyword>
<dbReference type="InterPro" id="IPR006963">
    <property type="entry name" value="Mopterin_OxRdtase_4Fe-4S_dom"/>
</dbReference>
<protein>
    <submittedName>
        <fullName evidence="16">Nitrate reductase subunit alpha</fullName>
    </submittedName>
</protein>
<dbReference type="InterPro" id="IPR037943">
    <property type="entry name" value="MopB_CT_Nitrate-R-NarG-like"/>
</dbReference>
<dbReference type="InterPro" id="IPR044906">
    <property type="entry name" value="Nitr_red_alph_N_sf"/>
</dbReference>
<dbReference type="InterPro" id="IPR009010">
    <property type="entry name" value="Asp_de-COase-like_dom_sf"/>
</dbReference>
<keyword evidence="6" id="KW-0004">4Fe-4S</keyword>
<dbReference type="RefSeq" id="WP_275820153.1">
    <property type="nucleotide sequence ID" value="NZ_JARHUD010000002.1"/>
</dbReference>
<keyword evidence="9" id="KW-0249">Electron transport</keyword>
<dbReference type="InterPro" id="IPR006655">
    <property type="entry name" value="Mopterin_OxRdtase_prok_CS"/>
</dbReference>
<evidence type="ECO:0000256" key="6">
    <source>
        <dbReference type="ARBA" id="ARBA00022485"/>
    </source>
</evidence>
<gene>
    <name evidence="16" type="ORF">P2G67_03705</name>
</gene>
<dbReference type="InterPro" id="IPR006656">
    <property type="entry name" value="Mopterin_OxRdtase"/>
</dbReference>